<protein>
    <submittedName>
        <fullName evidence="2">Uncharacterized protein</fullName>
    </submittedName>
</protein>
<dbReference type="AlphaFoldDB" id="A0AAE1FJI7"/>
<gene>
    <name evidence="2" type="ORF">Pcinc_020362</name>
</gene>
<feature type="compositionally biased region" description="Low complexity" evidence="1">
    <location>
        <begin position="56"/>
        <end position="65"/>
    </location>
</feature>
<evidence type="ECO:0000313" key="3">
    <source>
        <dbReference type="Proteomes" id="UP001286313"/>
    </source>
</evidence>
<accession>A0AAE1FJI7</accession>
<name>A0AAE1FJI7_PETCI</name>
<dbReference type="EMBL" id="JAWQEG010002073">
    <property type="protein sequence ID" value="KAK3874706.1"/>
    <property type="molecule type" value="Genomic_DNA"/>
</dbReference>
<comment type="caution">
    <text evidence="2">The sequence shown here is derived from an EMBL/GenBank/DDBJ whole genome shotgun (WGS) entry which is preliminary data.</text>
</comment>
<organism evidence="2 3">
    <name type="scientific">Petrolisthes cinctipes</name>
    <name type="common">Flat porcelain crab</name>
    <dbReference type="NCBI Taxonomy" id="88211"/>
    <lineage>
        <taxon>Eukaryota</taxon>
        <taxon>Metazoa</taxon>
        <taxon>Ecdysozoa</taxon>
        <taxon>Arthropoda</taxon>
        <taxon>Crustacea</taxon>
        <taxon>Multicrustacea</taxon>
        <taxon>Malacostraca</taxon>
        <taxon>Eumalacostraca</taxon>
        <taxon>Eucarida</taxon>
        <taxon>Decapoda</taxon>
        <taxon>Pleocyemata</taxon>
        <taxon>Anomura</taxon>
        <taxon>Galatheoidea</taxon>
        <taxon>Porcellanidae</taxon>
        <taxon>Petrolisthes</taxon>
    </lineage>
</organism>
<keyword evidence="3" id="KW-1185">Reference proteome</keyword>
<reference evidence="2" key="1">
    <citation type="submission" date="2023-10" db="EMBL/GenBank/DDBJ databases">
        <title>Genome assemblies of two species of porcelain crab, Petrolisthes cinctipes and Petrolisthes manimaculis (Anomura: Porcellanidae).</title>
        <authorList>
            <person name="Angst P."/>
        </authorList>
    </citation>
    <scope>NUCLEOTIDE SEQUENCE</scope>
    <source>
        <strain evidence="2">PB745_01</strain>
        <tissue evidence="2">Gill</tissue>
    </source>
</reference>
<feature type="region of interest" description="Disordered" evidence="1">
    <location>
        <begin position="39"/>
        <end position="65"/>
    </location>
</feature>
<evidence type="ECO:0000256" key="1">
    <source>
        <dbReference type="SAM" id="MobiDB-lite"/>
    </source>
</evidence>
<sequence>MKNNLTLVSVSQDNFASRGSLVTAASRKVHLWISRPLHHPRTQSHHLPASQSESPTTSTNTDNTTLFSQSCDAVEEVPWLSGHIPSYISSLHNSKVCYVFMGTFKRL</sequence>
<proteinExistence type="predicted"/>
<dbReference type="Proteomes" id="UP001286313">
    <property type="component" value="Unassembled WGS sequence"/>
</dbReference>
<evidence type="ECO:0000313" key="2">
    <source>
        <dbReference type="EMBL" id="KAK3874706.1"/>
    </source>
</evidence>